<organism evidence="1 2">
    <name type="scientific">Candidatus Nitrosocosmicus franklandianus</name>
    <dbReference type="NCBI Taxonomy" id="1798806"/>
    <lineage>
        <taxon>Archaea</taxon>
        <taxon>Nitrososphaerota</taxon>
        <taxon>Nitrososphaeria</taxon>
        <taxon>Nitrososphaerales</taxon>
        <taxon>Nitrososphaeraceae</taxon>
        <taxon>Candidatus Nitrosocosmicus</taxon>
    </lineage>
</organism>
<keyword evidence="2" id="KW-1185">Reference proteome</keyword>
<dbReference type="KEGG" id="nfn:NFRAN_0643"/>
<dbReference type="AlphaFoldDB" id="A0A484IAB5"/>
<dbReference type="Proteomes" id="UP000294299">
    <property type="component" value="Chromosome NFRAN"/>
</dbReference>
<sequence>MPTFDLWYNLVYNFHLKVQKERKILKNQSELCTPKNKL</sequence>
<proteinExistence type="predicted"/>
<evidence type="ECO:0000313" key="2">
    <source>
        <dbReference type="Proteomes" id="UP000294299"/>
    </source>
</evidence>
<protein>
    <submittedName>
        <fullName evidence="1">Uncharacterized protein</fullName>
    </submittedName>
</protein>
<evidence type="ECO:0000313" key="1">
    <source>
        <dbReference type="EMBL" id="VFJ12965.1"/>
    </source>
</evidence>
<dbReference type="EMBL" id="LR216287">
    <property type="protein sequence ID" value="VFJ12965.1"/>
    <property type="molecule type" value="Genomic_DNA"/>
</dbReference>
<accession>A0A484IAB5</accession>
<gene>
    <name evidence="1" type="ORF">NFRAN_0643</name>
</gene>
<reference evidence="1 2" key="1">
    <citation type="submission" date="2019-02" db="EMBL/GenBank/DDBJ databases">
        <authorList>
            <person name="Lehtovirta-Morley E L."/>
        </authorList>
    </citation>
    <scope>NUCLEOTIDE SEQUENCE [LARGE SCALE GENOMIC DNA]</scope>
    <source>
        <strain evidence="1">NFRAN1</strain>
    </source>
</reference>
<name>A0A484IAB5_9ARCH</name>